<dbReference type="Gene3D" id="3.40.309.10">
    <property type="entry name" value="Aldehyde Dehydrogenase, Chain A, domain 2"/>
    <property type="match status" value="1"/>
</dbReference>
<dbReference type="InterPro" id="IPR016163">
    <property type="entry name" value="Ald_DH_C"/>
</dbReference>
<evidence type="ECO:0000256" key="2">
    <source>
        <dbReference type="ARBA" id="ARBA00023002"/>
    </source>
</evidence>
<evidence type="ECO:0000256" key="1">
    <source>
        <dbReference type="ARBA" id="ARBA00009986"/>
    </source>
</evidence>
<dbReference type="InterPro" id="IPR016161">
    <property type="entry name" value="Ald_DH/histidinol_DH"/>
</dbReference>
<evidence type="ECO:0000256" key="6">
    <source>
        <dbReference type="RuleBase" id="RU003345"/>
    </source>
</evidence>
<evidence type="ECO:0000256" key="3">
    <source>
        <dbReference type="ARBA" id="ARBA00023027"/>
    </source>
</evidence>
<dbReference type="Pfam" id="PF00171">
    <property type="entry name" value="Aldedh"/>
    <property type="match status" value="1"/>
</dbReference>
<dbReference type="RefSeq" id="WP_136430810.1">
    <property type="nucleotide sequence ID" value="NZ_JBHSNS010000016.1"/>
</dbReference>
<evidence type="ECO:0000259" key="7">
    <source>
        <dbReference type="Pfam" id="PF00171"/>
    </source>
</evidence>
<dbReference type="PANTHER" id="PTHR43570">
    <property type="entry name" value="ALDEHYDE DEHYDROGENASE"/>
    <property type="match status" value="1"/>
</dbReference>
<keyword evidence="9" id="KW-1185">Reference proteome</keyword>
<dbReference type="InterPro" id="IPR029510">
    <property type="entry name" value="Ald_DH_CS_GLU"/>
</dbReference>
<name>A0ABW0ZKJ1_9ACTN</name>
<accession>A0ABW0ZKJ1</accession>
<comment type="similarity">
    <text evidence="1 4 6">Belongs to the aldehyde dehydrogenase family.</text>
</comment>
<evidence type="ECO:0000256" key="5">
    <source>
        <dbReference type="PROSITE-ProRule" id="PRU10007"/>
    </source>
</evidence>
<organism evidence="8 9">
    <name type="scientific">Nocardioides vastitatis</name>
    <dbReference type="NCBI Taxonomy" id="2568655"/>
    <lineage>
        <taxon>Bacteria</taxon>
        <taxon>Bacillati</taxon>
        <taxon>Actinomycetota</taxon>
        <taxon>Actinomycetes</taxon>
        <taxon>Propionibacteriales</taxon>
        <taxon>Nocardioidaceae</taxon>
        <taxon>Nocardioides</taxon>
    </lineage>
</organism>
<dbReference type="InterPro" id="IPR016162">
    <property type="entry name" value="Ald_DH_N"/>
</dbReference>
<gene>
    <name evidence="8" type="ORF">ACFPQB_21515</name>
</gene>
<keyword evidence="3" id="KW-0520">NAD</keyword>
<feature type="active site" evidence="5">
    <location>
        <position position="244"/>
    </location>
</feature>
<protein>
    <recommendedName>
        <fullName evidence="4">Aldehyde dehydrogenase</fullName>
    </recommendedName>
</protein>
<keyword evidence="2 4" id="KW-0560">Oxidoreductase</keyword>
<dbReference type="Gene3D" id="3.40.605.10">
    <property type="entry name" value="Aldehyde Dehydrogenase, Chain A, domain 1"/>
    <property type="match status" value="1"/>
</dbReference>
<dbReference type="CDD" id="cd07133">
    <property type="entry name" value="ALDH_CALDH_CalB"/>
    <property type="match status" value="1"/>
</dbReference>
<feature type="domain" description="Aldehyde dehydrogenase" evidence="7">
    <location>
        <begin position="36"/>
        <end position="466"/>
    </location>
</feature>
<dbReference type="PIRSF" id="PIRSF036492">
    <property type="entry name" value="ALDH"/>
    <property type="match status" value="1"/>
</dbReference>
<reference evidence="9" key="1">
    <citation type="journal article" date="2019" name="Int. J. Syst. Evol. Microbiol.">
        <title>The Global Catalogue of Microorganisms (GCM) 10K type strain sequencing project: providing services to taxonomists for standard genome sequencing and annotation.</title>
        <authorList>
            <consortium name="The Broad Institute Genomics Platform"/>
            <consortium name="The Broad Institute Genome Sequencing Center for Infectious Disease"/>
            <person name="Wu L."/>
            <person name="Ma J."/>
        </authorList>
    </citation>
    <scope>NUCLEOTIDE SEQUENCE [LARGE SCALE GENOMIC DNA]</scope>
    <source>
        <strain evidence="9">YIM 94188</strain>
    </source>
</reference>
<dbReference type="PANTHER" id="PTHR43570:SF20">
    <property type="entry name" value="ALDEHYDE DEHYDROGENASE ALDX-RELATED"/>
    <property type="match status" value="1"/>
</dbReference>
<evidence type="ECO:0000313" key="8">
    <source>
        <dbReference type="EMBL" id="MFC5731504.1"/>
    </source>
</evidence>
<dbReference type="SUPFAM" id="SSF53720">
    <property type="entry name" value="ALDH-like"/>
    <property type="match status" value="1"/>
</dbReference>
<sequence>MTIIDKDVTETVTGKRKRSVKTPPEGGVQPGADVAELAVVFARQRDGFAGSAVPSLHERRATLLKLQRLVEQNRLVFIEAANADFGTRAAFETEMSEIVGTISIIRYMRRNLRSWMAPRRRSASIWFKPAKNRVEPAPLGVVGVVSPWNFPLHLALIPAATALAAGNRVMLKVSEFTPHTSAVLKRLIEENFSRDVFYVTDGGGEVASAFTKLPFDHLLFTGSTQVGKIVAKAAADNLTPVTLELGGKSPVIVDADYPIGRAAATVAWGKLYNGGQVCISPDYVLVPQGREKEFAIAVVEEARKLYPKAAGNPEYTAILNQRHYDRITAYVTEARSLGAEVISVEDPELGRERRQLPLTMIINPPEDATVMKDEIFGPVLPIIGYDGDETAADFVNARSTPLALYVLSAVKRHQKRWLSRIASGSAVVNDMMIGYLQNDLPFGGRGGSGYGAYHGREGFDAMSHLRPVMYQRAIFGRTGGQMLYPPYGKVADLLLNLMRRV</sequence>
<evidence type="ECO:0000313" key="9">
    <source>
        <dbReference type="Proteomes" id="UP001596072"/>
    </source>
</evidence>
<comment type="caution">
    <text evidence="8">The sequence shown here is derived from an EMBL/GenBank/DDBJ whole genome shotgun (WGS) entry which is preliminary data.</text>
</comment>
<proteinExistence type="inferred from homology"/>
<dbReference type="GO" id="GO:0050269">
    <property type="term" value="F:coniferyl-aldehyde dehydrogenase [NAD(P)+] activity"/>
    <property type="evidence" value="ECO:0007669"/>
    <property type="project" value="UniProtKB-EC"/>
</dbReference>
<dbReference type="EMBL" id="JBHSNS010000016">
    <property type="protein sequence ID" value="MFC5731504.1"/>
    <property type="molecule type" value="Genomic_DNA"/>
</dbReference>
<evidence type="ECO:0000256" key="4">
    <source>
        <dbReference type="PIRNR" id="PIRNR036492"/>
    </source>
</evidence>
<dbReference type="InterPro" id="IPR015590">
    <property type="entry name" value="Aldehyde_DH_dom"/>
</dbReference>
<dbReference type="PROSITE" id="PS00687">
    <property type="entry name" value="ALDEHYDE_DEHYDR_GLU"/>
    <property type="match status" value="1"/>
</dbReference>
<dbReference type="Proteomes" id="UP001596072">
    <property type="component" value="Unassembled WGS sequence"/>
</dbReference>
<dbReference type="InterPro" id="IPR012394">
    <property type="entry name" value="Aldehyde_DH_NAD(P)"/>
</dbReference>